<dbReference type="PROSITE" id="PS51257">
    <property type="entry name" value="PROKAR_LIPOPROTEIN"/>
    <property type="match status" value="1"/>
</dbReference>
<dbReference type="Proteomes" id="UP000253919">
    <property type="component" value="Unassembled WGS sequence"/>
</dbReference>
<dbReference type="RefSeq" id="WP_115374555.1">
    <property type="nucleotide sequence ID" value="NZ_QASA01000001.1"/>
</dbReference>
<name>A0A369QKY9_9BACT</name>
<gene>
    <name evidence="1" type="ORF">AHMF7616_04191</name>
</gene>
<sequence length="217" mass="23664">MKTSFLKLVSAISVHGLAFGLFLGCQPEDPALNPAETRTAATEQNLSGLEIFPRKLTIYALHINQRKDPAHPEFCIPASNNSVCVQTVDIVIIAPWLSSGVQLINPAPPCTTCPAQVFQQLSKTTIPDFRTLAGVNTTTNWPDHVIAFPLTRSAMGLQFYGRQPNLTRQSFTLKNTIPLSPTERTNLGVAGKNLVSGSYPVRYNAQNNTYTVVVGVR</sequence>
<proteinExistence type="predicted"/>
<evidence type="ECO:0000313" key="2">
    <source>
        <dbReference type="Proteomes" id="UP000253919"/>
    </source>
</evidence>
<protein>
    <submittedName>
        <fullName evidence="1">Uncharacterized protein</fullName>
    </submittedName>
</protein>
<comment type="caution">
    <text evidence="1">The sequence shown here is derived from an EMBL/GenBank/DDBJ whole genome shotgun (WGS) entry which is preliminary data.</text>
</comment>
<keyword evidence="2" id="KW-1185">Reference proteome</keyword>
<evidence type="ECO:0000313" key="1">
    <source>
        <dbReference type="EMBL" id="RDC65561.1"/>
    </source>
</evidence>
<organism evidence="1 2">
    <name type="scientific">Adhaeribacter pallidiroseus</name>
    <dbReference type="NCBI Taxonomy" id="2072847"/>
    <lineage>
        <taxon>Bacteria</taxon>
        <taxon>Pseudomonadati</taxon>
        <taxon>Bacteroidota</taxon>
        <taxon>Cytophagia</taxon>
        <taxon>Cytophagales</taxon>
        <taxon>Hymenobacteraceae</taxon>
        <taxon>Adhaeribacter</taxon>
    </lineage>
</organism>
<dbReference type="EMBL" id="QASA01000001">
    <property type="protein sequence ID" value="RDC65561.1"/>
    <property type="molecule type" value="Genomic_DNA"/>
</dbReference>
<accession>A0A369QKY9</accession>
<reference evidence="1 2" key="1">
    <citation type="submission" date="2018-04" db="EMBL/GenBank/DDBJ databases">
        <title>Adhaeribacter sp. HMF7616 genome sequencing and assembly.</title>
        <authorList>
            <person name="Kang H."/>
            <person name="Kang J."/>
            <person name="Cha I."/>
            <person name="Kim H."/>
            <person name="Joh K."/>
        </authorList>
    </citation>
    <scope>NUCLEOTIDE SEQUENCE [LARGE SCALE GENOMIC DNA]</scope>
    <source>
        <strain evidence="1 2">HMF7616</strain>
    </source>
</reference>
<dbReference type="AlphaFoldDB" id="A0A369QKY9"/>